<evidence type="ECO:0000259" key="8">
    <source>
        <dbReference type="Pfam" id="PF02770"/>
    </source>
</evidence>
<feature type="domain" description="Acyl-CoA oxidase/dehydrogenase middle" evidence="8">
    <location>
        <begin position="125"/>
        <end position="219"/>
    </location>
</feature>
<evidence type="ECO:0000256" key="3">
    <source>
        <dbReference type="ARBA" id="ARBA00022630"/>
    </source>
</evidence>
<dbReference type="Pfam" id="PF02770">
    <property type="entry name" value="Acyl-CoA_dh_M"/>
    <property type="match status" value="1"/>
</dbReference>
<feature type="domain" description="Acyl-CoA dehydrogenase/oxidase N-terminal" evidence="9">
    <location>
        <begin position="7"/>
        <end position="120"/>
    </location>
</feature>
<proteinExistence type="inferred from homology"/>
<dbReference type="FunFam" id="1.20.140.10:FF:000001">
    <property type="entry name" value="Acyl-CoA dehydrogenase"/>
    <property type="match status" value="1"/>
</dbReference>
<dbReference type="InterPro" id="IPR037069">
    <property type="entry name" value="AcylCoA_DH/ox_N_sf"/>
</dbReference>
<evidence type="ECO:0000256" key="2">
    <source>
        <dbReference type="ARBA" id="ARBA00009347"/>
    </source>
</evidence>
<dbReference type="PANTHER" id="PTHR43884">
    <property type="entry name" value="ACYL-COA DEHYDROGENASE"/>
    <property type="match status" value="1"/>
</dbReference>
<dbReference type="InterPro" id="IPR006091">
    <property type="entry name" value="Acyl-CoA_Oxase/DH_mid-dom"/>
</dbReference>
<dbReference type="RefSeq" id="WP_014794675.1">
    <property type="nucleotide sequence ID" value="NC_018017.1"/>
</dbReference>
<dbReference type="EMBL" id="CP003348">
    <property type="protein sequence ID" value="AFM01195.1"/>
    <property type="molecule type" value="Genomic_DNA"/>
</dbReference>
<evidence type="ECO:0000256" key="5">
    <source>
        <dbReference type="ARBA" id="ARBA00023002"/>
    </source>
</evidence>
<organism evidence="10 11">
    <name type="scientific">Desulfitobacterium dehalogenans (strain ATCC 51507 / DSM 9161 / JW/IU-DC1)</name>
    <dbReference type="NCBI Taxonomy" id="756499"/>
    <lineage>
        <taxon>Bacteria</taxon>
        <taxon>Bacillati</taxon>
        <taxon>Bacillota</taxon>
        <taxon>Clostridia</taxon>
        <taxon>Eubacteriales</taxon>
        <taxon>Desulfitobacteriaceae</taxon>
        <taxon>Desulfitobacterium</taxon>
    </lineage>
</organism>
<keyword evidence="5 6" id="KW-0560">Oxidoreductase</keyword>
<keyword evidence="4 6" id="KW-0274">FAD</keyword>
<keyword evidence="11" id="KW-1185">Reference proteome</keyword>
<dbReference type="PANTHER" id="PTHR43884:SF12">
    <property type="entry name" value="ISOVALERYL-COA DEHYDROGENASE, MITOCHONDRIAL-RELATED"/>
    <property type="match status" value="1"/>
</dbReference>
<dbReference type="HOGENOM" id="CLU_018204_3_5_9"/>
<evidence type="ECO:0000256" key="6">
    <source>
        <dbReference type="RuleBase" id="RU362125"/>
    </source>
</evidence>
<keyword evidence="3 6" id="KW-0285">Flavoprotein</keyword>
<dbReference type="SUPFAM" id="SSF56645">
    <property type="entry name" value="Acyl-CoA dehydrogenase NM domain-like"/>
    <property type="match status" value="1"/>
</dbReference>
<reference evidence="11" key="1">
    <citation type="submission" date="2012-06" db="EMBL/GenBank/DDBJ databases">
        <title>Complete sequence of Desulfitobacterium dehalogenans ATCC 51507.</title>
        <authorList>
            <person name="Lucas S."/>
            <person name="Han J."/>
            <person name="Lapidus A."/>
            <person name="Cheng J.-F."/>
            <person name="Goodwin L."/>
            <person name="Pitluck S."/>
            <person name="Peters L."/>
            <person name="Ovchinnikova G."/>
            <person name="Teshima H."/>
            <person name="Detter J.C."/>
            <person name="Han C."/>
            <person name="Tapia R."/>
            <person name="Land M."/>
            <person name="Hauser L."/>
            <person name="Kyrpides N."/>
            <person name="Ivanova N."/>
            <person name="Pagani I."/>
            <person name="Kruse T."/>
            <person name="de Vos W.M."/>
            <person name="Smidt H."/>
            <person name="Woyke T."/>
        </authorList>
    </citation>
    <scope>NUCLEOTIDE SEQUENCE [LARGE SCALE GENOMIC DNA]</scope>
    <source>
        <strain evidence="11">ATCC 51507 / DSM 9161 / JW/IU-DC1</strain>
    </source>
</reference>
<protein>
    <submittedName>
        <fullName evidence="10">Acyl-CoA dehydrogenase</fullName>
    </submittedName>
</protein>
<dbReference type="KEGG" id="ddh:Desde_2892"/>
<gene>
    <name evidence="10" type="ordered locus">Desde_2892</name>
</gene>
<dbReference type="SUPFAM" id="SSF47203">
    <property type="entry name" value="Acyl-CoA dehydrogenase C-terminal domain-like"/>
    <property type="match status" value="1"/>
</dbReference>
<accession>I4AB60</accession>
<dbReference type="InterPro" id="IPR009100">
    <property type="entry name" value="AcylCoA_DH/oxidase_NM_dom_sf"/>
</dbReference>
<evidence type="ECO:0000256" key="1">
    <source>
        <dbReference type="ARBA" id="ARBA00001974"/>
    </source>
</evidence>
<evidence type="ECO:0000259" key="9">
    <source>
        <dbReference type="Pfam" id="PF02771"/>
    </source>
</evidence>
<dbReference type="AlphaFoldDB" id="I4AB60"/>
<dbReference type="InterPro" id="IPR009075">
    <property type="entry name" value="AcylCo_DH/oxidase_C"/>
</dbReference>
<evidence type="ECO:0000256" key="4">
    <source>
        <dbReference type="ARBA" id="ARBA00022827"/>
    </source>
</evidence>
<feature type="domain" description="Acyl-CoA dehydrogenase/oxidase C-terminal" evidence="7">
    <location>
        <begin position="241"/>
        <end position="380"/>
    </location>
</feature>
<dbReference type="CDD" id="cd00567">
    <property type="entry name" value="ACAD"/>
    <property type="match status" value="1"/>
</dbReference>
<dbReference type="Pfam" id="PF00441">
    <property type="entry name" value="Acyl-CoA_dh_1"/>
    <property type="match status" value="1"/>
</dbReference>
<evidence type="ECO:0000313" key="10">
    <source>
        <dbReference type="EMBL" id="AFM01195.1"/>
    </source>
</evidence>
<reference evidence="10 11" key="2">
    <citation type="journal article" date="2015" name="J. Bacteriol.">
        <title>Genomic, proteomic, and biochemical analysis of the organohalide respiratory pathway in Desulfitobacterium dehalogenans.</title>
        <authorList>
            <person name="Kruse T."/>
            <person name="van de Pas B.A."/>
            <person name="Atteia A."/>
            <person name="Krab K."/>
            <person name="Hagen W.R."/>
            <person name="Goodwin L."/>
            <person name="Chain P."/>
            <person name="Boeren S."/>
            <person name="Maphosa F."/>
            <person name="Schraa G."/>
            <person name="de Vos W.M."/>
            <person name="van der Oost J."/>
            <person name="Smidt H."/>
            <person name="Stams A.J."/>
        </authorList>
    </citation>
    <scope>NUCLEOTIDE SEQUENCE [LARGE SCALE GENOMIC DNA]</scope>
    <source>
        <strain evidence="11">ATCC 51507 / DSM 9161 / JW/IU-DC1</strain>
    </source>
</reference>
<evidence type="ECO:0000313" key="11">
    <source>
        <dbReference type="Proteomes" id="UP000006053"/>
    </source>
</evidence>
<comment type="similarity">
    <text evidence="2 6">Belongs to the acyl-CoA dehydrogenase family.</text>
</comment>
<dbReference type="GO" id="GO:0050660">
    <property type="term" value="F:flavin adenine dinucleotide binding"/>
    <property type="evidence" value="ECO:0007669"/>
    <property type="project" value="InterPro"/>
</dbReference>
<dbReference type="eggNOG" id="COG1960">
    <property type="taxonomic scope" value="Bacteria"/>
</dbReference>
<dbReference type="Gene3D" id="1.10.540.10">
    <property type="entry name" value="Acyl-CoA dehydrogenase/oxidase, N-terminal domain"/>
    <property type="match status" value="1"/>
</dbReference>
<dbReference type="PROSITE" id="PS00072">
    <property type="entry name" value="ACYL_COA_DH_1"/>
    <property type="match status" value="1"/>
</dbReference>
<dbReference type="GO" id="GO:0003995">
    <property type="term" value="F:acyl-CoA dehydrogenase activity"/>
    <property type="evidence" value="ECO:0007669"/>
    <property type="project" value="InterPro"/>
</dbReference>
<dbReference type="Pfam" id="PF02771">
    <property type="entry name" value="Acyl-CoA_dh_N"/>
    <property type="match status" value="1"/>
</dbReference>
<sequence>MFDFLLTPGQKLLQEEAARFVKEKVPKQLILDMDEEKVTYPKEYLMDLGQAKLLGLRFAEQYSGRGLQWVDEVSVLEEIGVLGTSLACLYSLPSIVGEAINHFGSEVLKNRYLKPTLEGKLYTAEALTEPRGGSDFFGATTLARREGDFYILNGQKRFVVGAEGADYFMVYAKTDPEGPAHQSISAFIVDRGPGVEVEHIYGLMGTRGGGAGRVVFKDVKVPAENLLGVENGAADIFYQMMIPERLTSAAGALGMARAALEVASDYSTKRKAFGRKIKDFQGVNFKVADSITRLDAARALVYATARAVDSGVPGNVARRLVSEAKKFATDSAWAVVNDAMQIMGGIGYTNIFPIERLLRDIRLIMIWTGTNEVMNLIIQHEYYKERRENLQPHRSLEEDAVNAHLTEEKVYE</sequence>
<name>I4AB60_DESDJ</name>
<dbReference type="InterPro" id="IPR046373">
    <property type="entry name" value="Acyl-CoA_Oxase/DH_mid-dom_sf"/>
</dbReference>
<dbReference type="STRING" id="756499.Desde_2892"/>
<dbReference type="InterPro" id="IPR036250">
    <property type="entry name" value="AcylCo_DH-like_C"/>
</dbReference>
<dbReference type="InterPro" id="IPR013786">
    <property type="entry name" value="AcylCoA_DH/ox_N"/>
</dbReference>
<dbReference type="Proteomes" id="UP000006053">
    <property type="component" value="Chromosome"/>
</dbReference>
<dbReference type="InterPro" id="IPR006089">
    <property type="entry name" value="Acyl-CoA_DH_CS"/>
</dbReference>
<comment type="cofactor">
    <cofactor evidence="1 6">
        <name>FAD</name>
        <dbReference type="ChEBI" id="CHEBI:57692"/>
    </cofactor>
</comment>
<dbReference type="Gene3D" id="2.40.110.10">
    <property type="entry name" value="Butyryl-CoA Dehydrogenase, subunit A, domain 2"/>
    <property type="match status" value="1"/>
</dbReference>
<dbReference type="OrthoDB" id="9802447at2"/>
<evidence type="ECO:0000259" key="7">
    <source>
        <dbReference type="Pfam" id="PF00441"/>
    </source>
</evidence>
<dbReference type="Gene3D" id="1.20.140.10">
    <property type="entry name" value="Butyryl-CoA Dehydrogenase, subunit A, domain 3"/>
    <property type="match status" value="1"/>
</dbReference>